<name>A0A382ALI0_9ZZZZ</name>
<dbReference type="AlphaFoldDB" id="A0A382ALI0"/>
<evidence type="ECO:0000313" key="2">
    <source>
        <dbReference type="EMBL" id="SVB02356.1"/>
    </source>
</evidence>
<protein>
    <recommendedName>
        <fullName evidence="1">Hydantoinase B/oxoprolinase domain-containing protein</fullName>
    </recommendedName>
</protein>
<gene>
    <name evidence="2" type="ORF">METZ01_LOCUS155210</name>
</gene>
<dbReference type="EMBL" id="UINC01025898">
    <property type="protein sequence ID" value="SVB02356.1"/>
    <property type="molecule type" value="Genomic_DNA"/>
</dbReference>
<dbReference type="GO" id="GO:0005829">
    <property type="term" value="C:cytosol"/>
    <property type="evidence" value="ECO:0007669"/>
    <property type="project" value="TreeGrafter"/>
</dbReference>
<dbReference type="InterPro" id="IPR003692">
    <property type="entry name" value="Hydantoinase_B"/>
</dbReference>
<dbReference type="PANTHER" id="PTHR11365">
    <property type="entry name" value="5-OXOPROLINASE RELATED"/>
    <property type="match status" value="1"/>
</dbReference>
<dbReference type="InterPro" id="IPR045079">
    <property type="entry name" value="Oxoprolinase-like"/>
</dbReference>
<evidence type="ECO:0000259" key="1">
    <source>
        <dbReference type="Pfam" id="PF02538"/>
    </source>
</evidence>
<dbReference type="GO" id="GO:0017168">
    <property type="term" value="F:5-oxoprolinase (ATP-hydrolyzing) activity"/>
    <property type="evidence" value="ECO:0007669"/>
    <property type="project" value="TreeGrafter"/>
</dbReference>
<feature type="non-terminal residue" evidence="2">
    <location>
        <position position="1"/>
    </location>
</feature>
<dbReference type="Pfam" id="PF02538">
    <property type="entry name" value="Hydantoinase_B"/>
    <property type="match status" value="1"/>
</dbReference>
<reference evidence="2" key="1">
    <citation type="submission" date="2018-05" db="EMBL/GenBank/DDBJ databases">
        <authorList>
            <person name="Lanie J.A."/>
            <person name="Ng W.-L."/>
            <person name="Kazmierczak K.M."/>
            <person name="Andrzejewski T.M."/>
            <person name="Davidsen T.M."/>
            <person name="Wayne K.J."/>
            <person name="Tettelin H."/>
            <person name="Glass J.I."/>
            <person name="Rusch D."/>
            <person name="Podicherti R."/>
            <person name="Tsui H.-C.T."/>
            <person name="Winkler M.E."/>
        </authorList>
    </citation>
    <scope>NUCLEOTIDE SEQUENCE</scope>
</reference>
<accession>A0A382ALI0</accession>
<organism evidence="2">
    <name type="scientific">marine metagenome</name>
    <dbReference type="NCBI Taxonomy" id="408172"/>
    <lineage>
        <taxon>unclassified sequences</taxon>
        <taxon>metagenomes</taxon>
        <taxon>ecological metagenomes</taxon>
    </lineage>
</organism>
<dbReference type="PANTHER" id="PTHR11365:SF23">
    <property type="entry name" value="HYPOTHETICAL 5-OXOPROLINASE (EUROFUNG)-RELATED"/>
    <property type="match status" value="1"/>
</dbReference>
<proteinExistence type="predicted"/>
<dbReference type="GO" id="GO:0006749">
    <property type="term" value="P:glutathione metabolic process"/>
    <property type="evidence" value="ECO:0007669"/>
    <property type="project" value="TreeGrafter"/>
</dbReference>
<feature type="domain" description="Hydantoinase B/oxoprolinase" evidence="1">
    <location>
        <begin position="184"/>
        <end position="690"/>
    </location>
</feature>
<sequence>AERQILQPLGTFAQALNDIFAELEASALGSLKAEGFADKQIIVRRRLVSLRHEGQESTEEIAFDTTIDLATAFRERYENLFGYWPDNKSIEVVSARVVASTHPPSVATESFTDPTGQTVNKPILDRESLKIGQCIEGPAVVQDRFCTLGIDAGWVGTLGSEGTLKLTRSSEAPEGSDGAHSPLVELELFTNRFGSIVEEMGQLLQRTAVSTNVKERLDYSCALLDRDGQLVVNAPHIPVHLGALGLCVRSIALGQALGSGDMIVTNHPGHGGSHLPDITVISPVFDDAEHLLGYVANRAHHAELGGISPGSMPPLAKSLAEEGVVIPPTFLYRDTEARFGQIEKLLTAKPYPSRSPEDNLADLKAQAAANLLGTQALQRLAATHGAAKVADYMGQIRQRAADAIARRITTLEPGRHTATERLDDGTQLKATIEVGDGKIRIDFTGTDALHSGNFNATPAIVQSAVIYVVRLLVNEPVPLNEGLMEHVEITLPRCLLNPEFPDDPTQAPPVVGGNVETSQRLVNLLLKPFGIVAASQGTMNNLIFGNERCSYYETICGGTGAGPGFDGADAVHSHMTNTAITDPEILEWRFPVRLERFAVRKNSGGQGESTGGNGIVREMVFTEPVSLSLLTQNRTQGPYGLNGGQAGHPGEQHLAKRNGEEIELASVAQQELEASDRLIMKTPGGGGWGEIN</sequence>